<reference evidence="1 2" key="1">
    <citation type="submission" date="2019-12" db="EMBL/GenBank/DDBJ databases">
        <title>Full genome sequence of a Bacillus safensis strain isolated from commercially available natto in Indonesia.</title>
        <authorList>
            <person name="Yoshida M."/>
            <person name="Uomi M."/>
            <person name="Waturangi D."/>
            <person name="Ekaputri J.J."/>
            <person name="Setiamarga D.H.E."/>
        </authorList>
    </citation>
    <scope>NUCLEOTIDE SEQUENCE [LARGE SCALE GENOMIC DNA]</scope>
    <source>
        <strain evidence="1 2">IDN1</strain>
    </source>
</reference>
<proteinExistence type="predicted"/>
<dbReference type="Proteomes" id="UP000464658">
    <property type="component" value="Chromosome"/>
</dbReference>
<evidence type="ECO:0000313" key="1">
    <source>
        <dbReference type="EMBL" id="BBP92758.1"/>
    </source>
</evidence>
<organism evidence="1 2">
    <name type="scientific">Bacillus safensis</name>
    <dbReference type="NCBI Taxonomy" id="561879"/>
    <lineage>
        <taxon>Bacteria</taxon>
        <taxon>Bacillati</taxon>
        <taxon>Bacillota</taxon>
        <taxon>Bacilli</taxon>
        <taxon>Bacillales</taxon>
        <taxon>Bacillaceae</taxon>
        <taxon>Bacillus</taxon>
    </lineage>
</organism>
<accession>A0A5S9MI46</accession>
<evidence type="ECO:0000313" key="2">
    <source>
        <dbReference type="Proteomes" id="UP000464658"/>
    </source>
</evidence>
<dbReference type="EMBL" id="AP021906">
    <property type="protein sequence ID" value="BBP92758.1"/>
    <property type="molecule type" value="Genomic_DNA"/>
</dbReference>
<dbReference type="AlphaFoldDB" id="A0A5S9MI46"/>
<gene>
    <name evidence="1" type="ORF">BsIDN1_63760</name>
</gene>
<name>A0A5S9MI46_BACIA</name>
<protein>
    <submittedName>
        <fullName evidence="1">Uncharacterized protein</fullName>
    </submittedName>
</protein>
<sequence>MRGVALFDNEKKKGELYAQDAILLTIMDGKMGSYANFTKKK</sequence>